<evidence type="ECO:0000256" key="1">
    <source>
        <dbReference type="SAM" id="MobiDB-lite"/>
    </source>
</evidence>
<sequence length="86" mass="9378">MSVAEPEGSRFETRFPFCTLDHKHGAKRPPAGVVRKLGGDVPPKVLSSSSDRGPKLRGPSQNRPRVARSKQNVNITKLNTCTNVVL</sequence>
<reference evidence="2 3" key="1">
    <citation type="journal article" date="2019" name="Sci. Rep.">
        <title>Orb-weaving spider Araneus ventricosus genome elucidates the spidroin gene catalogue.</title>
        <authorList>
            <person name="Kono N."/>
            <person name="Nakamura H."/>
            <person name="Ohtoshi R."/>
            <person name="Moran D.A.P."/>
            <person name="Shinohara A."/>
            <person name="Yoshida Y."/>
            <person name="Fujiwara M."/>
            <person name="Mori M."/>
            <person name="Tomita M."/>
            <person name="Arakawa K."/>
        </authorList>
    </citation>
    <scope>NUCLEOTIDE SEQUENCE [LARGE SCALE GENOMIC DNA]</scope>
</reference>
<accession>A0A4Y2A597</accession>
<gene>
    <name evidence="2" type="ORF">AVEN_243736_1</name>
</gene>
<evidence type="ECO:0000313" key="3">
    <source>
        <dbReference type="Proteomes" id="UP000499080"/>
    </source>
</evidence>
<comment type="caution">
    <text evidence="2">The sequence shown here is derived from an EMBL/GenBank/DDBJ whole genome shotgun (WGS) entry which is preliminary data.</text>
</comment>
<name>A0A4Y2A597_ARAVE</name>
<evidence type="ECO:0000313" key="2">
    <source>
        <dbReference type="EMBL" id="GBL74903.1"/>
    </source>
</evidence>
<keyword evidence="3" id="KW-1185">Reference proteome</keyword>
<dbReference type="AlphaFoldDB" id="A0A4Y2A597"/>
<feature type="compositionally biased region" description="Polar residues" evidence="1">
    <location>
        <begin position="59"/>
        <end position="68"/>
    </location>
</feature>
<feature type="region of interest" description="Disordered" evidence="1">
    <location>
        <begin position="23"/>
        <end position="68"/>
    </location>
</feature>
<dbReference type="EMBL" id="BGPR01000006">
    <property type="protein sequence ID" value="GBL74903.1"/>
    <property type="molecule type" value="Genomic_DNA"/>
</dbReference>
<dbReference type="Proteomes" id="UP000499080">
    <property type="component" value="Unassembled WGS sequence"/>
</dbReference>
<organism evidence="2 3">
    <name type="scientific">Araneus ventricosus</name>
    <name type="common">Orbweaver spider</name>
    <name type="synonym">Epeira ventricosa</name>
    <dbReference type="NCBI Taxonomy" id="182803"/>
    <lineage>
        <taxon>Eukaryota</taxon>
        <taxon>Metazoa</taxon>
        <taxon>Ecdysozoa</taxon>
        <taxon>Arthropoda</taxon>
        <taxon>Chelicerata</taxon>
        <taxon>Arachnida</taxon>
        <taxon>Araneae</taxon>
        <taxon>Araneomorphae</taxon>
        <taxon>Entelegynae</taxon>
        <taxon>Araneoidea</taxon>
        <taxon>Araneidae</taxon>
        <taxon>Araneus</taxon>
    </lineage>
</organism>
<protein>
    <submittedName>
        <fullName evidence="2">Uncharacterized protein</fullName>
    </submittedName>
</protein>
<proteinExistence type="predicted"/>